<organism evidence="1 2">
    <name type="scientific">Nibea albiflora</name>
    <name type="common">Yellow drum</name>
    <name type="synonym">Corvina albiflora</name>
    <dbReference type="NCBI Taxonomy" id="240163"/>
    <lineage>
        <taxon>Eukaryota</taxon>
        <taxon>Metazoa</taxon>
        <taxon>Chordata</taxon>
        <taxon>Craniata</taxon>
        <taxon>Vertebrata</taxon>
        <taxon>Euteleostomi</taxon>
        <taxon>Actinopterygii</taxon>
        <taxon>Neopterygii</taxon>
        <taxon>Teleostei</taxon>
        <taxon>Neoteleostei</taxon>
        <taxon>Acanthomorphata</taxon>
        <taxon>Eupercaria</taxon>
        <taxon>Sciaenidae</taxon>
        <taxon>Nibea</taxon>
    </lineage>
</organism>
<dbReference type="EMBL" id="CM024809">
    <property type="protein sequence ID" value="KAG8006358.1"/>
    <property type="molecule type" value="Genomic_DNA"/>
</dbReference>
<protein>
    <submittedName>
        <fullName evidence="1">Gastrula zinc finger protein XlCGF57.1</fullName>
    </submittedName>
</protein>
<dbReference type="Proteomes" id="UP000805704">
    <property type="component" value="Chromosome 21"/>
</dbReference>
<evidence type="ECO:0000313" key="1">
    <source>
        <dbReference type="EMBL" id="KAG8006358.1"/>
    </source>
</evidence>
<gene>
    <name evidence="1" type="ORF">GBF38_005625</name>
</gene>
<feature type="non-terminal residue" evidence="1">
    <location>
        <position position="1"/>
    </location>
</feature>
<accession>A0ACB7EXD7</accession>
<name>A0ACB7EXD7_NIBAL</name>
<sequence length="429" mass="48223">AVTNMSTVQELRAFVSQRLAVAVEDIIDVFERTITEYEREIDRQRRLLGAEQLPGVKLTLNGETGVSQDIRSLIISAKIPTEQQDSSCRLDQEAPCIKEEPEEPVQTGSGWMTQGMEGADIISQFTPVSVKTEDEEEDLQFSQLHHRQTEEQREADAAQQIEAGAVGENCGGSEPAFDLDVAGFLKATSDGQFFLSQCFKTGTEDLDYGWKQTECRPLPDTLKDSDSVSHQRSHNQKKVFKCPVCRKTFKHNTALQRHITCHTGERPFDCTVCGKTFRQKGSLHIHMRKHTGEKPFSCLVCGKNFTQSGTLSAHMRIHTGEKPFSCSVCKKRYNERGTLVRHMRVHTGEKPFTCSLCGKRFSEKGNLNKHKRIHTGEKPFSCSVCEKRFCLLSHLKNHKCPGKKSSGAAEQKLHCPNVTVQLTRHTVSQ</sequence>
<proteinExistence type="predicted"/>
<keyword evidence="2" id="KW-1185">Reference proteome</keyword>
<comment type="caution">
    <text evidence="1">The sequence shown here is derived from an EMBL/GenBank/DDBJ whole genome shotgun (WGS) entry which is preliminary data.</text>
</comment>
<evidence type="ECO:0000313" key="2">
    <source>
        <dbReference type="Proteomes" id="UP000805704"/>
    </source>
</evidence>
<reference evidence="1" key="1">
    <citation type="submission" date="2020-04" db="EMBL/GenBank/DDBJ databases">
        <title>A chromosome-scale assembly and high-density genetic map of the yellow drum (Nibea albiflora) genome.</title>
        <authorList>
            <person name="Xu D."/>
            <person name="Zhang W."/>
            <person name="Chen R."/>
            <person name="Tan P."/>
            <person name="Wang L."/>
            <person name="Song H."/>
            <person name="Tian L."/>
            <person name="Zhu Q."/>
            <person name="Wang B."/>
        </authorList>
    </citation>
    <scope>NUCLEOTIDE SEQUENCE</scope>
    <source>
        <strain evidence="1">ZJHYS-2018</strain>
    </source>
</reference>